<sequence length="161" mass="17813">MRRLLPSPPLSAALLLIWLLLNDTLAPGQALLGALLALALPLLTDRLRPERARLRRPLRAARLLMVVLVDIVLANIEVARRILGPESVLRPRFVWLPLDIRDPHGIAALAGIITLTPGTVSSDLSADRRYLLVHAFNCDDPAALAASIKQRYERPLMEIFT</sequence>
<reference evidence="8" key="1">
    <citation type="submission" date="2016-03" db="EMBL/GenBank/DDBJ databases">
        <title>Complete genome sequence of Solimmundus cernigliae, representing a novel lineage of polycyclic aromatic hydrocarbon degraders within the Gammaproteobacteria.</title>
        <authorList>
            <person name="Singleton D.R."/>
            <person name="Dickey A.N."/>
            <person name="Scholl E.H."/>
            <person name="Wright F.A."/>
            <person name="Aitken M.D."/>
        </authorList>
    </citation>
    <scope>NUCLEOTIDE SEQUENCE [LARGE SCALE GENOMIC DNA]</scope>
    <source>
        <strain evidence="8">TR3.2</strain>
    </source>
</reference>
<dbReference type="Proteomes" id="UP000092952">
    <property type="component" value="Chromosome"/>
</dbReference>
<dbReference type="EMBL" id="CP014671">
    <property type="protein sequence ID" value="ANX04049.1"/>
    <property type="molecule type" value="Genomic_DNA"/>
</dbReference>
<name>A0A1B1YTK3_9GAMM</name>
<evidence type="ECO:0000313" key="7">
    <source>
        <dbReference type="EMBL" id="ANX04049.1"/>
    </source>
</evidence>
<dbReference type="GO" id="GO:0005886">
    <property type="term" value="C:plasma membrane"/>
    <property type="evidence" value="ECO:0007669"/>
    <property type="project" value="UniProtKB-SubCell"/>
</dbReference>
<keyword evidence="8" id="KW-1185">Reference proteome</keyword>
<evidence type="ECO:0000256" key="3">
    <source>
        <dbReference type="ARBA" id="ARBA00022475"/>
    </source>
</evidence>
<dbReference type="GO" id="GO:0008324">
    <property type="term" value="F:monoatomic cation transmembrane transporter activity"/>
    <property type="evidence" value="ECO:0007669"/>
    <property type="project" value="InterPro"/>
</dbReference>
<keyword evidence="4" id="KW-0812">Transmembrane</keyword>
<dbReference type="AlphaFoldDB" id="A0A1B1YTK3"/>
<organism evidence="7 8">
    <name type="scientific">Immundisolibacter cernigliae</name>
    <dbReference type="NCBI Taxonomy" id="1810504"/>
    <lineage>
        <taxon>Bacteria</taxon>
        <taxon>Pseudomonadati</taxon>
        <taxon>Pseudomonadota</taxon>
        <taxon>Gammaproteobacteria</taxon>
        <taxon>Immundisolibacterales</taxon>
        <taxon>Immundisolibacteraceae</taxon>
        <taxon>Immundisolibacter</taxon>
    </lineage>
</organism>
<dbReference type="InterPro" id="IPR002758">
    <property type="entry name" value="Cation_antiport_E"/>
</dbReference>
<keyword evidence="6" id="KW-0472">Membrane</keyword>
<evidence type="ECO:0000256" key="5">
    <source>
        <dbReference type="ARBA" id="ARBA00022989"/>
    </source>
</evidence>
<proteinExistence type="inferred from homology"/>
<evidence type="ECO:0000256" key="2">
    <source>
        <dbReference type="ARBA" id="ARBA00006228"/>
    </source>
</evidence>
<dbReference type="PIRSF" id="PIRSF019239">
    <property type="entry name" value="MrpE"/>
    <property type="match status" value="1"/>
</dbReference>
<evidence type="ECO:0000256" key="1">
    <source>
        <dbReference type="ARBA" id="ARBA00004651"/>
    </source>
</evidence>
<dbReference type="Pfam" id="PF01899">
    <property type="entry name" value="MNHE"/>
    <property type="match status" value="1"/>
</dbReference>
<accession>A0A1B1YTK3</accession>
<gene>
    <name evidence="7" type="ORF">PG2T_07540</name>
</gene>
<dbReference type="NCBIfam" id="NF006520">
    <property type="entry name" value="PRK08965.1-4"/>
    <property type="match status" value="1"/>
</dbReference>
<dbReference type="OrthoDB" id="9807187at2"/>
<dbReference type="InParanoid" id="A0A1B1YTK3"/>
<dbReference type="NCBIfam" id="NF006518">
    <property type="entry name" value="PRK08965.1-2"/>
    <property type="match status" value="1"/>
</dbReference>
<dbReference type="KEGG" id="gbi:PG2T_07540"/>
<dbReference type="PANTHER" id="PTHR34584:SF1">
    <property type="entry name" value="NA(+)_H(+) ANTIPORTER SUBUNIT E1"/>
    <property type="match status" value="1"/>
</dbReference>
<keyword evidence="3" id="KW-1003">Cell membrane</keyword>
<keyword evidence="5" id="KW-1133">Transmembrane helix</keyword>
<evidence type="ECO:0000256" key="4">
    <source>
        <dbReference type="ARBA" id="ARBA00022692"/>
    </source>
</evidence>
<dbReference type="PANTHER" id="PTHR34584">
    <property type="entry name" value="NA(+)/H(+) ANTIPORTER SUBUNIT E1"/>
    <property type="match status" value="1"/>
</dbReference>
<dbReference type="RefSeq" id="WP_068803897.1">
    <property type="nucleotide sequence ID" value="NZ_CP014671.1"/>
</dbReference>
<protein>
    <submittedName>
        <fullName evidence="7">Cation:proton antiporter</fullName>
    </submittedName>
</protein>
<evidence type="ECO:0000313" key="8">
    <source>
        <dbReference type="Proteomes" id="UP000092952"/>
    </source>
</evidence>
<comment type="similarity">
    <text evidence="2">Belongs to the CPA3 antiporters (TC 2.A.63) subunit E family.</text>
</comment>
<dbReference type="STRING" id="1810504.PG2T_07540"/>
<comment type="subcellular location">
    <subcellularLocation>
        <location evidence="1">Cell membrane</location>
        <topology evidence="1">Multi-pass membrane protein</topology>
    </subcellularLocation>
</comment>
<evidence type="ECO:0000256" key="6">
    <source>
        <dbReference type="ARBA" id="ARBA00023136"/>
    </source>
</evidence>